<dbReference type="RefSeq" id="WP_376837697.1">
    <property type="nucleotide sequence ID" value="NZ_JBHMAU010000010.1"/>
</dbReference>
<sequence>MDALMLMNTAGSSDAVSEISAQLTEVLTRARVADGVVAYVQAPVAEAVAEHCSDDRVPVEEPAEASADADADVPAGGLGQEEDDLALSSPVADAFDGIDDLAPGLHDLSVDRLIIGGVDEARAVYHTAMAGLACNFDVVVLADGVIGADGQPVDWLEAAVADGAVVSAAAQTWLRM</sequence>
<evidence type="ECO:0008006" key="4">
    <source>
        <dbReference type="Google" id="ProtNLM"/>
    </source>
</evidence>
<dbReference type="InterPro" id="IPR036380">
    <property type="entry name" value="Isochorismatase-like_sf"/>
</dbReference>
<evidence type="ECO:0000256" key="1">
    <source>
        <dbReference type="SAM" id="MobiDB-lite"/>
    </source>
</evidence>
<gene>
    <name evidence="2" type="ORF">ACFFN1_00800</name>
</gene>
<proteinExistence type="predicted"/>
<evidence type="ECO:0000313" key="3">
    <source>
        <dbReference type="Proteomes" id="UP001589707"/>
    </source>
</evidence>
<protein>
    <recommendedName>
        <fullName evidence="4">Isochorismatase family protein</fullName>
    </recommendedName>
</protein>
<feature type="region of interest" description="Disordered" evidence="1">
    <location>
        <begin position="52"/>
        <end position="82"/>
    </location>
</feature>
<accession>A0ABV5WXS0</accession>
<dbReference type="SUPFAM" id="SSF52499">
    <property type="entry name" value="Isochorismatase-like hydrolases"/>
    <property type="match status" value="1"/>
</dbReference>
<evidence type="ECO:0000313" key="2">
    <source>
        <dbReference type="EMBL" id="MFB9774973.1"/>
    </source>
</evidence>
<comment type="caution">
    <text evidence="2">The sequence shown here is derived from an EMBL/GenBank/DDBJ whole genome shotgun (WGS) entry which is preliminary data.</text>
</comment>
<dbReference type="EMBL" id="JBHMAU010000010">
    <property type="protein sequence ID" value="MFB9774973.1"/>
    <property type="molecule type" value="Genomic_DNA"/>
</dbReference>
<name>A0ABV5WXS0_9MICO</name>
<organism evidence="2 3">
    <name type="scientific">Brevibacterium otitidis</name>
    <dbReference type="NCBI Taxonomy" id="53364"/>
    <lineage>
        <taxon>Bacteria</taxon>
        <taxon>Bacillati</taxon>
        <taxon>Actinomycetota</taxon>
        <taxon>Actinomycetes</taxon>
        <taxon>Micrococcales</taxon>
        <taxon>Brevibacteriaceae</taxon>
        <taxon>Brevibacterium</taxon>
    </lineage>
</organism>
<dbReference type="Gene3D" id="3.40.50.850">
    <property type="entry name" value="Isochorismatase-like"/>
    <property type="match status" value="1"/>
</dbReference>
<dbReference type="Proteomes" id="UP001589707">
    <property type="component" value="Unassembled WGS sequence"/>
</dbReference>
<keyword evidence="3" id="KW-1185">Reference proteome</keyword>
<feature type="compositionally biased region" description="Acidic residues" evidence="1">
    <location>
        <begin position="61"/>
        <end position="71"/>
    </location>
</feature>
<reference evidence="2 3" key="1">
    <citation type="submission" date="2024-09" db="EMBL/GenBank/DDBJ databases">
        <authorList>
            <person name="Sun Q."/>
            <person name="Mori K."/>
        </authorList>
    </citation>
    <scope>NUCLEOTIDE SEQUENCE [LARGE SCALE GENOMIC DNA]</scope>
    <source>
        <strain evidence="2 3">JCM 11683</strain>
    </source>
</reference>